<dbReference type="InterPro" id="IPR036866">
    <property type="entry name" value="RibonucZ/Hydroxyglut_hydro"/>
</dbReference>
<dbReference type="InterPro" id="IPR050855">
    <property type="entry name" value="NDM-1-like"/>
</dbReference>
<dbReference type="OrthoDB" id="9802991at2"/>
<comment type="caution">
    <text evidence="2">The sequence shown here is derived from an EMBL/GenBank/DDBJ whole genome shotgun (WGS) entry which is preliminary data.</text>
</comment>
<dbReference type="RefSeq" id="WP_107941385.1">
    <property type="nucleotide sequence ID" value="NZ_QANS01000007.1"/>
</dbReference>
<gene>
    <name evidence="2" type="ORF">CJD38_15940</name>
</gene>
<keyword evidence="2" id="KW-0378">Hydrolase</keyword>
<name>A0A2T5MBT4_9GAMM</name>
<dbReference type="Pfam" id="PF00753">
    <property type="entry name" value="Lactamase_B"/>
    <property type="match status" value="1"/>
</dbReference>
<dbReference type="Gene3D" id="3.60.15.10">
    <property type="entry name" value="Ribonuclease Z/Hydroxyacylglutathione hydrolase-like"/>
    <property type="match status" value="1"/>
</dbReference>
<feature type="domain" description="Metallo-beta-lactamase" evidence="1">
    <location>
        <begin position="25"/>
        <end position="230"/>
    </location>
</feature>
<dbReference type="CDD" id="cd07726">
    <property type="entry name" value="ST1585-like_MBL-fold"/>
    <property type="match status" value="1"/>
</dbReference>
<dbReference type="SUPFAM" id="SSF56281">
    <property type="entry name" value="Metallo-hydrolase/oxidoreductase"/>
    <property type="match status" value="1"/>
</dbReference>
<evidence type="ECO:0000313" key="2">
    <source>
        <dbReference type="EMBL" id="PTU30039.1"/>
    </source>
</evidence>
<dbReference type="InterPro" id="IPR037482">
    <property type="entry name" value="ST1585_MBL-fold"/>
</dbReference>
<dbReference type="PANTHER" id="PTHR42951:SF22">
    <property type="entry name" value="METALLO BETA-LACTAMASE SUPERFAMILY LIPOPROTEIN"/>
    <property type="match status" value="1"/>
</dbReference>
<dbReference type="EMBL" id="QANS01000007">
    <property type="protein sequence ID" value="PTU30039.1"/>
    <property type="molecule type" value="Genomic_DNA"/>
</dbReference>
<dbReference type="GO" id="GO:0016787">
    <property type="term" value="F:hydrolase activity"/>
    <property type="evidence" value="ECO:0007669"/>
    <property type="project" value="UniProtKB-KW"/>
</dbReference>
<dbReference type="PANTHER" id="PTHR42951">
    <property type="entry name" value="METALLO-BETA-LACTAMASE DOMAIN-CONTAINING"/>
    <property type="match status" value="1"/>
</dbReference>
<evidence type="ECO:0000259" key="1">
    <source>
        <dbReference type="SMART" id="SM00849"/>
    </source>
</evidence>
<dbReference type="Proteomes" id="UP000244248">
    <property type="component" value="Unassembled WGS sequence"/>
</dbReference>
<evidence type="ECO:0000313" key="3">
    <source>
        <dbReference type="Proteomes" id="UP000244248"/>
    </source>
</evidence>
<organism evidence="2 3">
    <name type="scientific">Stenotrophobium rhamnosiphilum</name>
    <dbReference type="NCBI Taxonomy" id="2029166"/>
    <lineage>
        <taxon>Bacteria</taxon>
        <taxon>Pseudomonadati</taxon>
        <taxon>Pseudomonadota</taxon>
        <taxon>Gammaproteobacteria</taxon>
        <taxon>Nevskiales</taxon>
        <taxon>Nevskiaceae</taxon>
        <taxon>Stenotrophobium</taxon>
    </lineage>
</organism>
<dbReference type="AlphaFoldDB" id="A0A2T5MBT4"/>
<proteinExistence type="predicted"/>
<accession>A0A2T5MBT4</accession>
<sequence>MKLPAYKNLPHGITCIDTEQQRQGMAACYLIRHEGIAAIIECGTAHSVPSLLALLDKKSIPRDQVAYVMPTHVHLDHAGGAGALMQALPNAKLVMHPRGAPHMIDPTKLLAGATAVYGAAAVQKMYGDMVPVPESRVIVAEDGFKLDLNGRELEFIHTPGHAGHHYSIWDSLSRGFFTGDTFGLSYREFDGPDGPWLFPTTTPVQFDPQAWDKTIDRYLSFAPQRMYLTHYGVVDNVAQLAEGLRKGIRQYVHIAEKLARSPHRHLMIKETLMKQALHELAARDCDLPELRCRMLLEADMELNAQGLGIWLDKQLKAA</sequence>
<dbReference type="SMART" id="SM00849">
    <property type="entry name" value="Lactamase_B"/>
    <property type="match status" value="1"/>
</dbReference>
<keyword evidence="3" id="KW-1185">Reference proteome</keyword>
<protein>
    <submittedName>
        <fullName evidence="2">MBL fold metallo-hydrolase</fullName>
    </submittedName>
</protein>
<reference evidence="2 3" key="1">
    <citation type="submission" date="2018-04" db="EMBL/GenBank/DDBJ databases">
        <title>Novel species isolated from glacier.</title>
        <authorList>
            <person name="Liu Q."/>
            <person name="Xin Y.-H."/>
        </authorList>
    </citation>
    <scope>NUCLEOTIDE SEQUENCE [LARGE SCALE GENOMIC DNA]</scope>
    <source>
        <strain evidence="2 3">GT1R17</strain>
    </source>
</reference>
<dbReference type="InterPro" id="IPR001279">
    <property type="entry name" value="Metallo-B-lactamas"/>
</dbReference>